<evidence type="ECO:0000256" key="1">
    <source>
        <dbReference type="SAM" id="Phobius"/>
    </source>
</evidence>
<evidence type="ECO:0000313" key="2">
    <source>
        <dbReference type="EMBL" id="CAI6345288.1"/>
    </source>
</evidence>
<evidence type="ECO:0000313" key="3">
    <source>
        <dbReference type="Proteomes" id="UP001160148"/>
    </source>
</evidence>
<proteinExistence type="predicted"/>
<keyword evidence="1" id="KW-0472">Membrane</keyword>
<accession>A0AAV0VM72</accession>
<comment type="caution">
    <text evidence="2">The sequence shown here is derived from an EMBL/GenBank/DDBJ whole genome shotgun (WGS) entry which is preliminary data.</text>
</comment>
<dbReference type="EMBL" id="CARXXK010000001">
    <property type="protein sequence ID" value="CAI6345288.1"/>
    <property type="molecule type" value="Genomic_DNA"/>
</dbReference>
<keyword evidence="1" id="KW-1133">Transmembrane helix</keyword>
<dbReference type="Proteomes" id="UP001160148">
    <property type="component" value="Unassembled WGS sequence"/>
</dbReference>
<gene>
    <name evidence="2" type="ORF">MEUPH1_LOCUS2320</name>
</gene>
<name>A0AAV0VM72_9HEMI</name>
<keyword evidence="1" id="KW-0812">Transmembrane</keyword>
<organism evidence="2 3">
    <name type="scientific">Macrosiphum euphorbiae</name>
    <name type="common">potato aphid</name>
    <dbReference type="NCBI Taxonomy" id="13131"/>
    <lineage>
        <taxon>Eukaryota</taxon>
        <taxon>Metazoa</taxon>
        <taxon>Ecdysozoa</taxon>
        <taxon>Arthropoda</taxon>
        <taxon>Hexapoda</taxon>
        <taxon>Insecta</taxon>
        <taxon>Pterygota</taxon>
        <taxon>Neoptera</taxon>
        <taxon>Paraneoptera</taxon>
        <taxon>Hemiptera</taxon>
        <taxon>Sternorrhyncha</taxon>
        <taxon>Aphidomorpha</taxon>
        <taxon>Aphidoidea</taxon>
        <taxon>Aphididae</taxon>
        <taxon>Macrosiphini</taxon>
        <taxon>Macrosiphum</taxon>
    </lineage>
</organism>
<reference evidence="2 3" key="1">
    <citation type="submission" date="2023-01" db="EMBL/GenBank/DDBJ databases">
        <authorList>
            <person name="Whitehead M."/>
        </authorList>
    </citation>
    <scope>NUCLEOTIDE SEQUENCE [LARGE SCALE GENOMIC DNA]</scope>
</reference>
<dbReference type="AlphaFoldDB" id="A0AAV0VM72"/>
<evidence type="ECO:0008006" key="4">
    <source>
        <dbReference type="Google" id="ProtNLM"/>
    </source>
</evidence>
<feature type="transmembrane region" description="Helical" evidence="1">
    <location>
        <begin position="45"/>
        <end position="70"/>
    </location>
</feature>
<keyword evidence="3" id="KW-1185">Reference proteome</keyword>
<protein>
    <recommendedName>
        <fullName evidence="4">G-protein coupled receptors family 1 profile domain-containing protein</fullName>
    </recommendedName>
</protein>
<sequence length="77" mass="8655">MFNDTRNGSSLWTKNAAGLEQAAVIEELIAEFSSSQMKFTETRSIMLIGLYVPLFLVAAIANSVVIVVVIKYHYMRR</sequence>